<gene>
    <name evidence="1" type="ORF">BWY04_01242</name>
</gene>
<comment type="caution">
    <text evidence="1">The sequence shown here is derived from an EMBL/GenBank/DDBJ whole genome shotgun (WGS) entry which is preliminary data.</text>
</comment>
<dbReference type="AlphaFoldDB" id="A0A1V5ZKM5"/>
<dbReference type="EMBL" id="MWDB01000034">
    <property type="protein sequence ID" value="OQB40731.1"/>
    <property type="molecule type" value="Genomic_DNA"/>
</dbReference>
<evidence type="ECO:0000313" key="1">
    <source>
        <dbReference type="EMBL" id="OQB40731.1"/>
    </source>
</evidence>
<sequence length="132" mass="16005">MDERFLFSLEYERYICEHFGNLKKLRNKLYYKILKWDKKGMKYGDSMAETKRWIIDQIESQSPLAEVICKKWIQSIDVDLEKRTGKSEWLYLVETCNMLLWFRAEVDDFNIKIIDIVDTNIIKYPSFNWADV</sequence>
<dbReference type="Proteomes" id="UP000485621">
    <property type="component" value="Unassembled WGS sequence"/>
</dbReference>
<name>A0A1V5ZKM5_9BACT</name>
<reference evidence="1" key="1">
    <citation type="submission" date="2017-02" db="EMBL/GenBank/DDBJ databases">
        <title>Delving into the versatile metabolic prowess of the omnipresent phylum Bacteroidetes.</title>
        <authorList>
            <person name="Nobu M.K."/>
            <person name="Mei R."/>
            <person name="Narihiro T."/>
            <person name="Kuroda K."/>
            <person name="Liu W.-T."/>
        </authorList>
    </citation>
    <scope>NUCLEOTIDE SEQUENCE</scope>
    <source>
        <strain evidence="1">ADurb.Bin160</strain>
    </source>
</reference>
<protein>
    <submittedName>
        <fullName evidence="1">Uncharacterized protein</fullName>
    </submittedName>
</protein>
<accession>A0A1V5ZKM5</accession>
<proteinExistence type="predicted"/>
<organism evidence="1">
    <name type="scientific">candidate division CPR1 bacterium ADurb.Bin160</name>
    <dbReference type="NCBI Taxonomy" id="1852826"/>
    <lineage>
        <taxon>Bacteria</taxon>
        <taxon>candidate division CPR1</taxon>
    </lineage>
</organism>